<name>W7T2H9_9STRA</name>
<feature type="compositionally biased region" description="Basic and acidic residues" evidence="1">
    <location>
        <begin position="219"/>
        <end position="245"/>
    </location>
</feature>
<accession>W7T2H9</accession>
<dbReference type="AlphaFoldDB" id="W7T2H9"/>
<dbReference type="Proteomes" id="UP000019335">
    <property type="component" value="Unassembled WGS sequence"/>
</dbReference>
<evidence type="ECO:0000313" key="2">
    <source>
        <dbReference type="EMBL" id="EWM21290.1"/>
    </source>
</evidence>
<proteinExistence type="predicted"/>
<organism evidence="2 3">
    <name type="scientific">Nannochloropsis gaditana</name>
    <dbReference type="NCBI Taxonomy" id="72520"/>
    <lineage>
        <taxon>Eukaryota</taxon>
        <taxon>Sar</taxon>
        <taxon>Stramenopiles</taxon>
        <taxon>Ochrophyta</taxon>
        <taxon>Eustigmatophyceae</taxon>
        <taxon>Eustigmatales</taxon>
        <taxon>Monodopsidaceae</taxon>
        <taxon>Nannochloropsis</taxon>
    </lineage>
</organism>
<evidence type="ECO:0000256" key="1">
    <source>
        <dbReference type="SAM" id="MobiDB-lite"/>
    </source>
</evidence>
<sequence>MALPRRRRDGRAVDLPIRPCLGRPEFLLLADRGPRVRTLGPWLEAGVGTGPKRLQRPGLGLGRPRHCRGLGGFPSPSLAFPFLHRPGTGDRTPEYLPSFLPRFLAPFFLPSLPLGTRPESPGSGARPPSTLQRPGRGPGPGLGVFRGGTRPSPLGLFPFLPGRSPPPGRAGLLLQAGADPGGGHMGRLRLSDGSSFPVCLQGHGRADHVRGLPGAAGEGGREGEREGGREGRREEGRKEGRKGGREGSTAFPARVLVGPMLNSPPPSCPLSHEI</sequence>
<evidence type="ECO:0000313" key="3">
    <source>
        <dbReference type="Proteomes" id="UP000019335"/>
    </source>
</evidence>
<gene>
    <name evidence="2" type="ORF">Naga_101088g1</name>
</gene>
<feature type="region of interest" description="Disordered" evidence="1">
    <location>
        <begin position="207"/>
        <end position="274"/>
    </location>
</feature>
<keyword evidence="3" id="KW-1185">Reference proteome</keyword>
<comment type="caution">
    <text evidence="2">The sequence shown here is derived from an EMBL/GenBank/DDBJ whole genome shotgun (WGS) entry which is preliminary data.</text>
</comment>
<reference evidence="2 3" key="1">
    <citation type="journal article" date="2014" name="Mol. Plant">
        <title>Chromosome Scale Genome Assembly and Transcriptome Profiling of Nannochloropsis gaditana in Nitrogen Depletion.</title>
        <authorList>
            <person name="Corteggiani Carpinelli E."/>
            <person name="Telatin A."/>
            <person name="Vitulo N."/>
            <person name="Forcato C."/>
            <person name="D'Angelo M."/>
            <person name="Schiavon R."/>
            <person name="Vezzi A."/>
            <person name="Giacometti G.M."/>
            <person name="Morosinotto T."/>
            <person name="Valle G."/>
        </authorList>
    </citation>
    <scope>NUCLEOTIDE SEQUENCE [LARGE SCALE GENOMIC DNA]</scope>
    <source>
        <strain evidence="2 3">B-31</strain>
    </source>
</reference>
<protein>
    <submittedName>
        <fullName evidence="2">Uncharacterized protein</fullName>
    </submittedName>
</protein>
<feature type="region of interest" description="Disordered" evidence="1">
    <location>
        <begin position="114"/>
        <end position="178"/>
    </location>
</feature>
<dbReference type="EMBL" id="AZIL01002530">
    <property type="protein sequence ID" value="EWM21290.1"/>
    <property type="molecule type" value="Genomic_DNA"/>
</dbReference>
<feature type="compositionally biased region" description="Gly residues" evidence="1">
    <location>
        <begin position="136"/>
        <end position="146"/>
    </location>
</feature>
<feature type="compositionally biased region" description="Low complexity" evidence="1">
    <location>
        <begin position="147"/>
        <end position="162"/>
    </location>
</feature>